<keyword evidence="2" id="KW-1185">Reference proteome</keyword>
<organism evidence="1 2">
    <name type="scientific">Gottschalkia purinilytica</name>
    <name type="common">Clostridium purinilyticum</name>
    <dbReference type="NCBI Taxonomy" id="1503"/>
    <lineage>
        <taxon>Bacteria</taxon>
        <taxon>Bacillati</taxon>
        <taxon>Bacillota</taxon>
        <taxon>Tissierellia</taxon>
        <taxon>Tissierellales</taxon>
        <taxon>Gottschalkiaceae</taxon>
        <taxon>Gottschalkia</taxon>
    </lineage>
</organism>
<comment type="caution">
    <text evidence="1">The sequence shown here is derived from an EMBL/GenBank/DDBJ whole genome shotgun (WGS) entry which is preliminary data.</text>
</comment>
<dbReference type="EMBL" id="LGSS01000001">
    <property type="protein sequence ID" value="KNF09842.1"/>
    <property type="molecule type" value="Genomic_DNA"/>
</dbReference>
<evidence type="ECO:0000313" key="2">
    <source>
        <dbReference type="Proteomes" id="UP000037267"/>
    </source>
</evidence>
<dbReference type="STRING" id="1503.CLPU_1c00070"/>
<dbReference type="AlphaFoldDB" id="A0A0L0WED6"/>
<evidence type="ECO:0000313" key="1">
    <source>
        <dbReference type="EMBL" id="KNF09842.1"/>
    </source>
</evidence>
<name>A0A0L0WED6_GOTPU</name>
<accession>A0A0L0WED6</accession>
<proteinExistence type="predicted"/>
<protein>
    <submittedName>
        <fullName evidence="1">Uncharacterized protein</fullName>
    </submittedName>
</protein>
<dbReference type="RefSeq" id="WP_050353592.1">
    <property type="nucleotide sequence ID" value="NZ_LGSS01000001.1"/>
</dbReference>
<sequence>MSRELMETLEKLELVISNLYDLDGRAGITDKHYLEEIQSSIDNVLKVKWEVEDKLDDAGGWI</sequence>
<dbReference type="Proteomes" id="UP000037267">
    <property type="component" value="Unassembled WGS sequence"/>
</dbReference>
<gene>
    <name evidence="1" type="ORF">CLPU_1c00070</name>
</gene>
<reference evidence="2" key="1">
    <citation type="submission" date="2015-07" db="EMBL/GenBank/DDBJ databases">
        <title>Draft genome sequence of the purine-degrading Gottschalkia purinilyticum DSM 1384 (formerly Clostridium purinilyticum).</title>
        <authorList>
            <person name="Poehlein A."/>
            <person name="Schiel-Bengelsdorf B."/>
            <person name="Bengelsdorf F.R."/>
            <person name="Daniel R."/>
            <person name="Duerre P."/>
        </authorList>
    </citation>
    <scope>NUCLEOTIDE SEQUENCE [LARGE SCALE GENOMIC DNA]</scope>
    <source>
        <strain evidence="2">DSM 1384</strain>
    </source>
</reference>